<dbReference type="EnsemblProtists" id="HpaT806070">
    <property type="protein sequence ID" value="HpaP806070"/>
    <property type="gene ID" value="HpaG806070"/>
</dbReference>
<protein>
    <submittedName>
        <fullName evidence="2">Uncharacterized protein</fullName>
    </submittedName>
</protein>
<reference evidence="2" key="2">
    <citation type="submission" date="2015-06" db="UniProtKB">
        <authorList>
            <consortium name="EnsemblProtists"/>
        </authorList>
    </citation>
    <scope>IDENTIFICATION</scope>
    <source>
        <strain evidence="2">Emoy2</strain>
    </source>
</reference>
<dbReference type="InParanoid" id="M4BI44"/>
<dbReference type="Proteomes" id="UP000011713">
    <property type="component" value="Unassembled WGS sequence"/>
</dbReference>
<organism evidence="2 3">
    <name type="scientific">Hyaloperonospora arabidopsidis (strain Emoy2)</name>
    <name type="common">Downy mildew agent</name>
    <name type="synonym">Peronospora arabidopsidis</name>
    <dbReference type="NCBI Taxonomy" id="559515"/>
    <lineage>
        <taxon>Eukaryota</taxon>
        <taxon>Sar</taxon>
        <taxon>Stramenopiles</taxon>
        <taxon>Oomycota</taxon>
        <taxon>Peronosporomycetes</taxon>
        <taxon>Peronosporales</taxon>
        <taxon>Peronosporaceae</taxon>
        <taxon>Hyaloperonospora</taxon>
    </lineage>
</organism>
<dbReference type="HOGENOM" id="CLU_2611157_0_0_1"/>
<evidence type="ECO:0000313" key="3">
    <source>
        <dbReference type="Proteomes" id="UP000011713"/>
    </source>
</evidence>
<keyword evidence="3" id="KW-1185">Reference proteome</keyword>
<proteinExistence type="predicted"/>
<dbReference type="EMBL" id="JH598278">
    <property type="status" value="NOT_ANNOTATED_CDS"/>
    <property type="molecule type" value="Genomic_DNA"/>
</dbReference>
<accession>M4BI44</accession>
<reference evidence="3" key="1">
    <citation type="journal article" date="2010" name="Science">
        <title>Signatures of adaptation to obligate biotrophy in the Hyaloperonospora arabidopsidis genome.</title>
        <authorList>
            <person name="Baxter L."/>
            <person name="Tripathy S."/>
            <person name="Ishaque N."/>
            <person name="Boot N."/>
            <person name="Cabral A."/>
            <person name="Kemen E."/>
            <person name="Thines M."/>
            <person name="Ah-Fong A."/>
            <person name="Anderson R."/>
            <person name="Badejoko W."/>
            <person name="Bittner-Eddy P."/>
            <person name="Boore J.L."/>
            <person name="Chibucos M.C."/>
            <person name="Coates M."/>
            <person name="Dehal P."/>
            <person name="Delehaunty K."/>
            <person name="Dong S."/>
            <person name="Downton P."/>
            <person name="Dumas B."/>
            <person name="Fabro G."/>
            <person name="Fronick C."/>
            <person name="Fuerstenberg S.I."/>
            <person name="Fulton L."/>
            <person name="Gaulin E."/>
            <person name="Govers F."/>
            <person name="Hughes L."/>
            <person name="Humphray S."/>
            <person name="Jiang R.H."/>
            <person name="Judelson H."/>
            <person name="Kamoun S."/>
            <person name="Kyung K."/>
            <person name="Meijer H."/>
            <person name="Minx P."/>
            <person name="Morris P."/>
            <person name="Nelson J."/>
            <person name="Phuntumart V."/>
            <person name="Qutob D."/>
            <person name="Rehmany A."/>
            <person name="Rougon-Cardoso A."/>
            <person name="Ryden P."/>
            <person name="Torto-Alalibo T."/>
            <person name="Studholme D."/>
            <person name="Wang Y."/>
            <person name="Win J."/>
            <person name="Wood J."/>
            <person name="Clifton S.W."/>
            <person name="Rogers J."/>
            <person name="Van den Ackerveken G."/>
            <person name="Jones J.D."/>
            <person name="McDowell J.M."/>
            <person name="Beynon J."/>
            <person name="Tyler B.M."/>
        </authorList>
    </citation>
    <scope>NUCLEOTIDE SEQUENCE [LARGE SCALE GENOMIC DNA]</scope>
    <source>
        <strain evidence="3">Emoy2</strain>
    </source>
</reference>
<evidence type="ECO:0000313" key="2">
    <source>
        <dbReference type="EnsemblProtists" id="HpaP806070"/>
    </source>
</evidence>
<dbReference type="AlphaFoldDB" id="M4BI44"/>
<evidence type="ECO:0000256" key="1">
    <source>
        <dbReference type="SAM" id="MobiDB-lite"/>
    </source>
</evidence>
<feature type="compositionally biased region" description="Basic and acidic residues" evidence="1">
    <location>
        <begin position="1"/>
        <end position="10"/>
    </location>
</feature>
<feature type="region of interest" description="Disordered" evidence="1">
    <location>
        <begin position="1"/>
        <end position="46"/>
    </location>
</feature>
<name>M4BI44_HYAAE</name>
<sequence length="79" mass="8868">MILAERREILESSEESDDPSQRQSRWLESNRGGGKGQFNDDDGDAVMRHDQYDCTGRGVSAYIDTTQEAIDRGILHIAP</sequence>
<dbReference type="VEuPathDB" id="FungiDB:HpaG806070"/>